<dbReference type="CDD" id="cd07302">
    <property type="entry name" value="CHD"/>
    <property type="match status" value="1"/>
</dbReference>
<dbReference type="InterPro" id="IPR001054">
    <property type="entry name" value="A/G_cyclase"/>
</dbReference>
<dbReference type="AlphaFoldDB" id="A0A2U9TLE5"/>
<dbReference type="InterPro" id="IPR019734">
    <property type="entry name" value="TPR_rpt"/>
</dbReference>
<dbReference type="InterPro" id="IPR030966">
    <property type="entry name" value="Mod_pep_cyc"/>
</dbReference>
<dbReference type="Gene3D" id="1.25.40.10">
    <property type="entry name" value="Tetratricopeptide repeat domain"/>
    <property type="match status" value="1"/>
</dbReference>
<dbReference type="GO" id="GO:0004016">
    <property type="term" value="F:adenylate cyclase activity"/>
    <property type="evidence" value="ECO:0007669"/>
    <property type="project" value="UniProtKB-ARBA"/>
</dbReference>
<dbReference type="InterPro" id="IPR011990">
    <property type="entry name" value="TPR-like_helical_dom_sf"/>
</dbReference>
<dbReference type="NCBIfam" id="TIGR04510">
    <property type="entry name" value="mod_pep_cyc"/>
    <property type="match status" value="1"/>
</dbReference>
<dbReference type="SUPFAM" id="SSF48452">
    <property type="entry name" value="TPR-like"/>
    <property type="match status" value="1"/>
</dbReference>
<dbReference type="InterPro" id="IPR050697">
    <property type="entry name" value="Adenylyl/Guanylyl_Cyclase_3/4"/>
</dbReference>
<dbReference type="Gene3D" id="3.30.70.1230">
    <property type="entry name" value="Nucleotide cyclase"/>
    <property type="match status" value="1"/>
</dbReference>
<proteinExistence type="predicted"/>
<protein>
    <submittedName>
        <fullName evidence="2">Uncharacterized protein</fullName>
    </submittedName>
</protein>
<keyword evidence="1" id="KW-0802">TPR repeat</keyword>
<dbReference type="EMBL" id="CP029843">
    <property type="protein sequence ID" value="AWV08760.1"/>
    <property type="molecule type" value="Genomic_DNA"/>
</dbReference>
<gene>
    <name evidence="2" type="ORF">C9I47_3096</name>
</gene>
<evidence type="ECO:0000313" key="2">
    <source>
        <dbReference type="EMBL" id="AWV08760.1"/>
    </source>
</evidence>
<dbReference type="SMART" id="SM00028">
    <property type="entry name" value="TPR"/>
    <property type="match status" value="1"/>
</dbReference>
<reference evidence="2 3" key="1">
    <citation type="submission" date="2018-05" db="EMBL/GenBank/DDBJ databases">
        <title>The complete genome of Lysobacter maris HZ9B, a marine bacterium antagonistic against terrestrial plant pathogens.</title>
        <authorList>
            <person name="Zhang X.-Q."/>
        </authorList>
    </citation>
    <scope>NUCLEOTIDE SEQUENCE [LARGE SCALE GENOMIC DNA]</scope>
    <source>
        <strain evidence="2 3">HZ9B</strain>
    </source>
</reference>
<keyword evidence="3" id="KW-1185">Reference proteome</keyword>
<dbReference type="InterPro" id="IPR029787">
    <property type="entry name" value="Nucleotide_cyclase"/>
</dbReference>
<sequence>MDDVVTIEQEAQAASAAPQLRTILLTDICDSTTLVEQLGDGGTAQFFREHDRLVLRLQQQWRGRLIDRSDGLLLLFERPIDGLGFALDYGRGLDEIGKLRHLRVRTRAGLHVGEVLTWRNSDEAVRLGAKPVEVEGLAKPIAARLMSIARPGQVLMSAVAEPLAHRAARELGERGLHLIWKSHGSWRFKGVVERQQIFEVGEPGVAPLRAPPNTAKAWRDVPRWRRPALLAAEAALVAAVAVGGWFATRPPPAIAFNERDWVVVGDLRNLTGNTRLDDSLEQAFRISLEQSRFVNVLSDLKVRDSLTRMRMDSTALVDRGLAAQIAQRDGARAVIVPTVSEVGGRLRFSVEVIDPHTQTTVYAHAADGKGEESILASIDTVTGALRADLGEAVAQIDKDSRPLPEVTTGNLDALRAYALGQEAYARYDFDEALQMYEQATELDPDFALAWLGQVRVRFSNVDAPSAMKALRQAAVLKDRLPPREALYLDAWVSEFDAPWETAGRWVQLAKMYPDYLPGRGNAALWLYEENRFAEALPHALAGAVDQNPLKGMDFDTVGRIRLAMEAYPQAEAAFTRSLEESGGSSQRRLVSTAAAQRHFEKAESEARRLDLANEDHYIEKTSLAIDQGKWKQALELSQASVRVLKNTSGLAGRYLKVPVALSHWLAGDADAARATLHAAAEASLALNKEGFNADAEDDATTALGAALILQRMGDADGARRIVESLARNEKLMRLPVVAELASVVKAEALRRAGEPEQAVALLRPLVSGRERYQTRVALMEAYADAGQIPQALEQARWLQQRRGLAYGELTCGGCLQALNVLDSNLAMRREAELLRGQGKDDEAERKLQDFNRLWPVEALPDHLREI</sequence>
<dbReference type="RefSeq" id="WP_111267773.1">
    <property type="nucleotide sequence ID" value="NZ_CP029843.1"/>
</dbReference>
<dbReference type="Gene3D" id="3.40.50.10610">
    <property type="entry name" value="ABC-type transport auxiliary lipoprotein component"/>
    <property type="match status" value="1"/>
</dbReference>
<dbReference type="PANTHER" id="PTHR43081">
    <property type="entry name" value="ADENYLATE CYCLASE, TERMINAL-DIFFERENTIATION SPECIFIC-RELATED"/>
    <property type="match status" value="1"/>
</dbReference>
<dbReference type="Proteomes" id="UP000249447">
    <property type="component" value="Chromosome"/>
</dbReference>
<organism evidence="2 3">
    <name type="scientific">Marilutibacter maris</name>
    <dbReference type="NCBI Taxonomy" id="1605891"/>
    <lineage>
        <taxon>Bacteria</taxon>
        <taxon>Pseudomonadati</taxon>
        <taxon>Pseudomonadota</taxon>
        <taxon>Gammaproteobacteria</taxon>
        <taxon>Lysobacterales</taxon>
        <taxon>Lysobacteraceae</taxon>
        <taxon>Marilutibacter</taxon>
    </lineage>
</organism>
<dbReference type="KEGG" id="lmb:C9I47_3096"/>
<evidence type="ECO:0000313" key="3">
    <source>
        <dbReference type="Proteomes" id="UP000249447"/>
    </source>
</evidence>
<dbReference type="SUPFAM" id="SSF55073">
    <property type="entry name" value="Nucleotide cyclase"/>
    <property type="match status" value="1"/>
</dbReference>
<dbReference type="GO" id="GO:0009190">
    <property type="term" value="P:cyclic nucleotide biosynthetic process"/>
    <property type="evidence" value="ECO:0007669"/>
    <property type="project" value="InterPro"/>
</dbReference>
<dbReference type="SUPFAM" id="SSF81901">
    <property type="entry name" value="HCP-like"/>
    <property type="match status" value="1"/>
</dbReference>
<dbReference type="PANTHER" id="PTHR43081:SF1">
    <property type="entry name" value="ADENYLATE CYCLASE, TERMINAL-DIFFERENTIATION SPECIFIC"/>
    <property type="match status" value="1"/>
</dbReference>
<dbReference type="OrthoDB" id="5928393at2"/>
<evidence type="ECO:0000256" key="1">
    <source>
        <dbReference type="PROSITE-ProRule" id="PRU00339"/>
    </source>
</evidence>
<dbReference type="GO" id="GO:0035556">
    <property type="term" value="P:intracellular signal transduction"/>
    <property type="evidence" value="ECO:0007669"/>
    <property type="project" value="InterPro"/>
</dbReference>
<feature type="repeat" description="TPR" evidence="1">
    <location>
        <begin position="413"/>
        <end position="446"/>
    </location>
</feature>
<name>A0A2U9TLE5_9GAMM</name>
<dbReference type="PROSITE" id="PS50005">
    <property type="entry name" value="TPR"/>
    <property type="match status" value="1"/>
</dbReference>
<accession>A0A2U9TLE5</accession>